<dbReference type="EMBL" id="UGTB01000004">
    <property type="protein sequence ID" value="SUB61239.1"/>
    <property type="molecule type" value="Genomic_DNA"/>
</dbReference>
<organism evidence="2 3">
    <name type="scientific">Peptostreptococcus anaerobius</name>
    <dbReference type="NCBI Taxonomy" id="1261"/>
    <lineage>
        <taxon>Bacteria</taxon>
        <taxon>Bacillati</taxon>
        <taxon>Bacillota</taxon>
        <taxon>Clostridia</taxon>
        <taxon>Peptostreptococcales</taxon>
        <taxon>Peptostreptococcaceae</taxon>
        <taxon>Peptostreptococcus</taxon>
    </lineage>
</organism>
<dbReference type="InterPro" id="IPR001387">
    <property type="entry name" value="Cro/C1-type_HTH"/>
</dbReference>
<gene>
    <name evidence="2" type="ORF">NCTC11460_01164</name>
</gene>
<dbReference type="PANTHER" id="PTHR30595">
    <property type="entry name" value="GLPR-RELATED TRANSCRIPTIONAL REPRESSOR"/>
    <property type="match status" value="1"/>
</dbReference>
<dbReference type="GO" id="GO:0003700">
    <property type="term" value="F:DNA-binding transcription factor activity"/>
    <property type="evidence" value="ECO:0007669"/>
    <property type="project" value="InterPro"/>
</dbReference>
<dbReference type="RefSeq" id="WP_002846286.1">
    <property type="nucleotide sequence ID" value="NZ_FOVA01000032.1"/>
</dbReference>
<reference evidence="2 3" key="1">
    <citation type="submission" date="2018-06" db="EMBL/GenBank/DDBJ databases">
        <authorList>
            <consortium name="Pathogen Informatics"/>
            <person name="Doyle S."/>
        </authorList>
    </citation>
    <scope>NUCLEOTIDE SEQUENCE [LARGE SCALE GENOMIC DNA]</scope>
    <source>
        <strain evidence="2 3">NCTC11460</strain>
    </source>
</reference>
<evidence type="ECO:0000313" key="2">
    <source>
        <dbReference type="EMBL" id="SUB61239.1"/>
    </source>
</evidence>
<dbReference type="InterPro" id="IPR036390">
    <property type="entry name" value="WH_DNA-bd_sf"/>
</dbReference>
<name>A0A379CGM4_9FIRM</name>
<dbReference type="Pfam" id="PF12802">
    <property type="entry name" value="MarR_2"/>
    <property type="match status" value="1"/>
</dbReference>
<dbReference type="InterPro" id="IPR036388">
    <property type="entry name" value="WH-like_DNA-bd_sf"/>
</dbReference>
<sequence length="144" mass="16716">MSIKLSINQKLSDIFLQLHISERSGRGVPKVISVYGKDVFDFRENSIVVNIPFNWIDKTEVSESKIRKTDARKNGKYIDSKGLSDKRIRILYEMRNNPNITQKQLSAILGVTRTAVQKHIKYLRDNDYLERVGSNKNGYWLVKD</sequence>
<dbReference type="InterPro" id="IPR011991">
    <property type="entry name" value="ArsR-like_HTH"/>
</dbReference>
<accession>A0A379CGM4</accession>
<protein>
    <submittedName>
        <fullName evidence="2">Uncharacterized protein conserved in archaea</fullName>
    </submittedName>
</protein>
<dbReference type="Proteomes" id="UP000255101">
    <property type="component" value="Unassembled WGS sequence"/>
</dbReference>
<dbReference type="Gene3D" id="1.10.10.10">
    <property type="entry name" value="Winged helix-like DNA-binding domain superfamily/Winged helix DNA-binding domain"/>
    <property type="match status" value="1"/>
</dbReference>
<dbReference type="PANTHER" id="PTHR30595:SF6">
    <property type="entry name" value="SCHLAFEN ALBA-2 DOMAIN-CONTAINING PROTEIN"/>
    <property type="match status" value="1"/>
</dbReference>
<dbReference type="CDD" id="cd00090">
    <property type="entry name" value="HTH_ARSR"/>
    <property type="match status" value="1"/>
</dbReference>
<dbReference type="AlphaFoldDB" id="A0A379CGM4"/>
<dbReference type="SUPFAM" id="SSF46785">
    <property type="entry name" value="Winged helix' DNA-binding domain"/>
    <property type="match status" value="1"/>
</dbReference>
<proteinExistence type="predicted"/>
<evidence type="ECO:0000259" key="1">
    <source>
        <dbReference type="PROSITE" id="PS50943"/>
    </source>
</evidence>
<dbReference type="PROSITE" id="PS50943">
    <property type="entry name" value="HTH_CROC1"/>
    <property type="match status" value="1"/>
</dbReference>
<evidence type="ECO:0000313" key="3">
    <source>
        <dbReference type="Proteomes" id="UP000255101"/>
    </source>
</evidence>
<feature type="domain" description="HTH cro/C1-type" evidence="1">
    <location>
        <begin position="91"/>
        <end position="118"/>
    </location>
</feature>
<dbReference type="InterPro" id="IPR000835">
    <property type="entry name" value="HTH_MarR-typ"/>
</dbReference>